<proteinExistence type="predicted"/>
<evidence type="ECO:0000313" key="1">
    <source>
        <dbReference type="EMBL" id="KAH7925958.1"/>
    </source>
</evidence>
<reference evidence="1" key="1">
    <citation type="journal article" date="2021" name="New Phytol.">
        <title>Evolutionary innovations through gain and loss of genes in the ectomycorrhizal Boletales.</title>
        <authorList>
            <person name="Wu G."/>
            <person name="Miyauchi S."/>
            <person name="Morin E."/>
            <person name="Kuo A."/>
            <person name="Drula E."/>
            <person name="Varga T."/>
            <person name="Kohler A."/>
            <person name="Feng B."/>
            <person name="Cao Y."/>
            <person name="Lipzen A."/>
            <person name="Daum C."/>
            <person name="Hundley H."/>
            <person name="Pangilinan J."/>
            <person name="Johnson J."/>
            <person name="Barry K."/>
            <person name="LaButti K."/>
            <person name="Ng V."/>
            <person name="Ahrendt S."/>
            <person name="Min B."/>
            <person name="Choi I.G."/>
            <person name="Park H."/>
            <person name="Plett J.M."/>
            <person name="Magnuson J."/>
            <person name="Spatafora J.W."/>
            <person name="Nagy L.G."/>
            <person name="Henrissat B."/>
            <person name="Grigoriev I.V."/>
            <person name="Yang Z.L."/>
            <person name="Xu J."/>
            <person name="Martin F.M."/>
        </authorList>
    </citation>
    <scope>NUCLEOTIDE SEQUENCE</scope>
    <source>
        <strain evidence="1">KUC20120723A-06</strain>
    </source>
</reference>
<evidence type="ECO:0000313" key="2">
    <source>
        <dbReference type="Proteomes" id="UP000790709"/>
    </source>
</evidence>
<dbReference type="Proteomes" id="UP000790709">
    <property type="component" value="Unassembled WGS sequence"/>
</dbReference>
<comment type="caution">
    <text evidence="1">The sequence shown here is derived from an EMBL/GenBank/DDBJ whole genome shotgun (WGS) entry which is preliminary data.</text>
</comment>
<keyword evidence="1" id="KW-0378">Hydrolase</keyword>
<dbReference type="EMBL" id="MU266392">
    <property type="protein sequence ID" value="KAH7925958.1"/>
    <property type="molecule type" value="Genomic_DNA"/>
</dbReference>
<gene>
    <name evidence="1" type="ORF">BV22DRAFT_399887</name>
</gene>
<name>A0ACB8BN14_9AGAM</name>
<sequence>MSWPLQYSALSHSAFVTTMTMAVRGHSKDAQEWRSKDRKREDSVMKDGREDDIIIPILGRTGVGKSSFVNIAVGREAARVGHDLESCTAMLQHIIIPCPGEPTRRIVFVDTPGFDDTNIDDAEILRRIGVWLAQSYHDRTKVTGVIYLHDISQARVPTSRKTLQMLHKLCGDAAMKNVALTTTKWGDVPPMTGEKNEKELCENSWGEMIEQGSQVGRFDGTVESAWDLVELVLQNPPLALQIQKELVDLKRRFHETAAGRIANAHEPRIPFGERFKSFFGFH</sequence>
<accession>A0ACB8BN14</accession>
<organism evidence="1 2">
    <name type="scientific">Leucogyrophana mollusca</name>
    <dbReference type="NCBI Taxonomy" id="85980"/>
    <lineage>
        <taxon>Eukaryota</taxon>
        <taxon>Fungi</taxon>
        <taxon>Dikarya</taxon>
        <taxon>Basidiomycota</taxon>
        <taxon>Agaricomycotina</taxon>
        <taxon>Agaricomycetes</taxon>
        <taxon>Agaricomycetidae</taxon>
        <taxon>Boletales</taxon>
        <taxon>Boletales incertae sedis</taxon>
        <taxon>Leucogyrophana</taxon>
    </lineage>
</organism>
<keyword evidence="2" id="KW-1185">Reference proteome</keyword>
<protein>
    <submittedName>
        <fullName evidence="1">P-loop containing nucleoside triphosphate hydrolase protein</fullName>
    </submittedName>
</protein>